<dbReference type="InterPro" id="IPR019533">
    <property type="entry name" value="Peptidase_S26"/>
</dbReference>
<dbReference type="AlphaFoldDB" id="A0A3B1C6R2"/>
<dbReference type="InterPro" id="IPR019756">
    <property type="entry name" value="Pept_S26A_signal_pept_1_Ser-AS"/>
</dbReference>
<dbReference type="EC" id="3.4.21.89" evidence="3"/>
<dbReference type="PROSITE" id="PS00760">
    <property type="entry name" value="SPASE_I_2"/>
    <property type="match status" value="1"/>
</dbReference>
<dbReference type="PROSITE" id="PS00501">
    <property type="entry name" value="SPASE_I_1"/>
    <property type="match status" value="1"/>
</dbReference>
<evidence type="ECO:0000256" key="5">
    <source>
        <dbReference type="ARBA" id="ARBA00022801"/>
    </source>
</evidence>
<dbReference type="InterPro" id="IPR000223">
    <property type="entry name" value="Pept_S26A_signal_pept_1"/>
</dbReference>
<dbReference type="PANTHER" id="PTHR43390:SF1">
    <property type="entry name" value="CHLOROPLAST PROCESSING PEPTIDASE"/>
    <property type="match status" value="1"/>
</dbReference>
<keyword evidence="5 8" id="KW-0378">Hydrolase</keyword>
<dbReference type="CDD" id="cd06530">
    <property type="entry name" value="S26_SPase_I"/>
    <property type="match status" value="1"/>
</dbReference>
<keyword evidence="6" id="KW-0812">Transmembrane</keyword>
<dbReference type="PANTHER" id="PTHR43390">
    <property type="entry name" value="SIGNAL PEPTIDASE I"/>
    <property type="match status" value="1"/>
</dbReference>
<dbReference type="InterPro" id="IPR019758">
    <property type="entry name" value="Pept_S26A_signal_pept_1_CS"/>
</dbReference>
<dbReference type="NCBIfam" id="TIGR02227">
    <property type="entry name" value="sigpep_I_bact"/>
    <property type="match status" value="1"/>
</dbReference>
<comment type="similarity">
    <text evidence="2">Belongs to the peptidase S26 family.</text>
</comment>
<dbReference type="Gene3D" id="2.10.109.10">
    <property type="entry name" value="Umud Fragment, subunit A"/>
    <property type="match status" value="1"/>
</dbReference>
<protein>
    <recommendedName>
        <fullName evidence="3">signal peptidase I</fullName>
        <ecNumber evidence="3">3.4.21.89</ecNumber>
    </recommendedName>
</protein>
<dbReference type="PROSITE" id="PS00761">
    <property type="entry name" value="SPASE_I_3"/>
    <property type="match status" value="1"/>
</dbReference>
<dbReference type="SUPFAM" id="SSF51306">
    <property type="entry name" value="LexA/Signal peptidase"/>
    <property type="match status" value="1"/>
</dbReference>
<dbReference type="PRINTS" id="PR00727">
    <property type="entry name" value="LEADERPTASE"/>
</dbReference>
<evidence type="ECO:0000256" key="2">
    <source>
        <dbReference type="ARBA" id="ARBA00009370"/>
    </source>
</evidence>
<keyword evidence="6" id="KW-1133">Transmembrane helix</keyword>
<evidence type="ECO:0000259" key="7">
    <source>
        <dbReference type="Pfam" id="PF10502"/>
    </source>
</evidence>
<dbReference type="InterPro" id="IPR019757">
    <property type="entry name" value="Pept_S26A_signal_pept_1_Lys-AS"/>
</dbReference>
<feature type="transmembrane region" description="Helical" evidence="6">
    <location>
        <begin position="20"/>
        <end position="38"/>
    </location>
</feature>
<feature type="domain" description="Peptidase S26" evidence="7">
    <location>
        <begin position="14"/>
        <end position="189"/>
    </location>
</feature>
<organism evidence="8">
    <name type="scientific">hydrothermal vent metagenome</name>
    <dbReference type="NCBI Taxonomy" id="652676"/>
    <lineage>
        <taxon>unclassified sequences</taxon>
        <taxon>metagenomes</taxon>
        <taxon>ecological metagenomes</taxon>
    </lineage>
</organism>
<comment type="catalytic activity">
    <reaction evidence="1">
        <text>Cleavage of hydrophobic, N-terminal signal or leader sequences from secreted and periplasmic proteins.</text>
        <dbReference type="EC" id="3.4.21.89"/>
    </reaction>
</comment>
<dbReference type="GO" id="GO:0004252">
    <property type="term" value="F:serine-type endopeptidase activity"/>
    <property type="evidence" value="ECO:0007669"/>
    <property type="project" value="InterPro"/>
</dbReference>
<sequence>MGHSSFREKWKTIREYLDTLVIAIILALVIRTFVVQAFKIPSGSMIPTLLIGDHILVNKFIYGVKLPFTDIVVIPITVPERGDVIVFRFPKDESKDFIKRVVGIPGDKVEVRNKVLYVNGIEQNELFTNDVADVVSSQIMASRDNFGPVNVPENSYFVMGDNRDHSLDSRFWGFVDFSKIKGEAFLIYWSWDKESKVLEWLGGWSRWGRIGKVIR</sequence>
<evidence type="ECO:0000256" key="4">
    <source>
        <dbReference type="ARBA" id="ARBA00022670"/>
    </source>
</evidence>
<dbReference type="GO" id="GO:0006465">
    <property type="term" value="P:signal peptide processing"/>
    <property type="evidence" value="ECO:0007669"/>
    <property type="project" value="InterPro"/>
</dbReference>
<keyword evidence="4" id="KW-0645">Protease</keyword>
<name>A0A3B1C6R2_9ZZZZ</name>
<accession>A0A3B1C6R2</accession>
<evidence type="ECO:0000256" key="3">
    <source>
        <dbReference type="ARBA" id="ARBA00013208"/>
    </source>
</evidence>
<evidence type="ECO:0000256" key="1">
    <source>
        <dbReference type="ARBA" id="ARBA00000677"/>
    </source>
</evidence>
<proteinExistence type="inferred from homology"/>
<dbReference type="Pfam" id="PF10502">
    <property type="entry name" value="Peptidase_S26"/>
    <property type="match status" value="1"/>
</dbReference>
<keyword evidence="6" id="KW-0472">Membrane</keyword>
<reference evidence="8" key="1">
    <citation type="submission" date="2018-06" db="EMBL/GenBank/DDBJ databases">
        <authorList>
            <person name="Zhirakovskaya E."/>
        </authorList>
    </citation>
    <scope>NUCLEOTIDE SEQUENCE</scope>
</reference>
<gene>
    <name evidence="8" type="ORF">MNBD_NITROSPIRAE01-1203</name>
</gene>
<dbReference type="GO" id="GO:0009003">
    <property type="term" value="F:signal peptidase activity"/>
    <property type="evidence" value="ECO:0007669"/>
    <property type="project" value="UniProtKB-EC"/>
</dbReference>
<dbReference type="EMBL" id="UOGF01000007">
    <property type="protein sequence ID" value="VAX26216.1"/>
    <property type="molecule type" value="Genomic_DNA"/>
</dbReference>
<evidence type="ECO:0000256" key="6">
    <source>
        <dbReference type="SAM" id="Phobius"/>
    </source>
</evidence>
<dbReference type="InterPro" id="IPR036286">
    <property type="entry name" value="LexA/Signal_pep-like_sf"/>
</dbReference>
<evidence type="ECO:0000313" key="8">
    <source>
        <dbReference type="EMBL" id="VAX26216.1"/>
    </source>
</evidence>
<dbReference type="GO" id="GO:0016020">
    <property type="term" value="C:membrane"/>
    <property type="evidence" value="ECO:0007669"/>
    <property type="project" value="InterPro"/>
</dbReference>